<dbReference type="AlphaFoldDB" id="A0AAV6X7Y1"/>
<dbReference type="InterPro" id="IPR036047">
    <property type="entry name" value="F-box-like_dom_sf"/>
</dbReference>
<dbReference type="PANTHER" id="PTHR34145">
    <property type="entry name" value="OS02G0105600 PROTEIN"/>
    <property type="match status" value="1"/>
</dbReference>
<proteinExistence type="predicted"/>
<name>A0AAV6X7Y1_9LAMI</name>
<dbReference type="Pfam" id="PF23622">
    <property type="entry name" value="LRR_At1g61320_AtMIF1"/>
    <property type="match status" value="1"/>
</dbReference>
<reference evidence="2" key="1">
    <citation type="submission" date="2019-10" db="EMBL/GenBank/DDBJ databases">
        <authorList>
            <person name="Zhang R."/>
            <person name="Pan Y."/>
            <person name="Wang J."/>
            <person name="Ma R."/>
            <person name="Yu S."/>
        </authorList>
    </citation>
    <scope>NUCLEOTIDE SEQUENCE</scope>
    <source>
        <strain evidence="2">LA-IB0</strain>
        <tissue evidence="2">Leaf</tissue>
    </source>
</reference>
<protein>
    <recommendedName>
        <fullName evidence="1">F-box domain-containing protein</fullName>
    </recommendedName>
</protein>
<dbReference type="SUPFAM" id="SSF52047">
    <property type="entry name" value="RNI-like"/>
    <property type="match status" value="1"/>
</dbReference>
<dbReference type="Gene3D" id="3.80.10.10">
    <property type="entry name" value="Ribonuclease Inhibitor"/>
    <property type="match status" value="1"/>
</dbReference>
<keyword evidence="3" id="KW-1185">Reference proteome</keyword>
<dbReference type="InterPro" id="IPR053772">
    <property type="entry name" value="At1g61320/At1g61330-like"/>
</dbReference>
<dbReference type="Gene3D" id="1.20.1280.50">
    <property type="match status" value="1"/>
</dbReference>
<dbReference type="Proteomes" id="UP000826271">
    <property type="component" value="Unassembled WGS sequence"/>
</dbReference>
<dbReference type="PANTHER" id="PTHR34145:SF68">
    <property type="entry name" value="FBD DOMAIN-CONTAINING PROTEIN"/>
    <property type="match status" value="1"/>
</dbReference>
<organism evidence="2 3">
    <name type="scientific">Buddleja alternifolia</name>
    <dbReference type="NCBI Taxonomy" id="168488"/>
    <lineage>
        <taxon>Eukaryota</taxon>
        <taxon>Viridiplantae</taxon>
        <taxon>Streptophyta</taxon>
        <taxon>Embryophyta</taxon>
        <taxon>Tracheophyta</taxon>
        <taxon>Spermatophyta</taxon>
        <taxon>Magnoliopsida</taxon>
        <taxon>eudicotyledons</taxon>
        <taxon>Gunneridae</taxon>
        <taxon>Pentapetalae</taxon>
        <taxon>asterids</taxon>
        <taxon>lamiids</taxon>
        <taxon>Lamiales</taxon>
        <taxon>Scrophulariaceae</taxon>
        <taxon>Buddlejeae</taxon>
        <taxon>Buddleja</taxon>
    </lineage>
</organism>
<dbReference type="InterPro" id="IPR001810">
    <property type="entry name" value="F-box_dom"/>
</dbReference>
<evidence type="ECO:0000313" key="3">
    <source>
        <dbReference type="Proteomes" id="UP000826271"/>
    </source>
</evidence>
<dbReference type="Pfam" id="PF00646">
    <property type="entry name" value="F-box"/>
    <property type="match status" value="1"/>
</dbReference>
<sequence>MEEIRSRVKNVWMPNSIDRLPDEMLIAIVSRLPMKDAVRTSILAHKWRYFWVFSSVLHFDGFHIFWNSKYSNASLDSQRITFGNLVDSVLQLHTGSTIEGFRIRYQLDSTNSNDIDRWVKFAFTKRVTKLELHLLPFLEYVSDMAYVFPNICDPIERLRIFPTGLSSCESLVALRLSCVNVTGEVLEFFISNCPLLEELCVEDSISTTSLITSCPSMRLRHLKIHNCPFLSALEISSPNLLSHLEIADCPLLRSFEICSRNLLTFTFRGREVSMTLKNVSSLINLWLVADVPEALAHNLVQISRCLSRLENLWVHISTLEVRHPLPKFPNLPRLKKLWLNVKAYGYDSLLCLAPLIDAAPMLREIALKVTWRSNIGFPKEIKDTTEGQKHEYLEVLEIICFTGSVTEVEFAQYVIEHAVSLKKVVIFFNRPLARGEKKAIARKAVRLLESKLSEGVELIAR</sequence>
<dbReference type="PROSITE" id="PS50181">
    <property type="entry name" value="FBOX"/>
    <property type="match status" value="1"/>
</dbReference>
<dbReference type="InterPro" id="IPR032675">
    <property type="entry name" value="LRR_dom_sf"/>
</dbReference>
<feature type="domain" description="F-box" evidence="1">
    <location>
        <begin position="14"/>
        <end position="69"/>
    </location>
</feature>
<evidence type="ECO:0000259" key="1">
    <source>
        <dbReference type="PROSITE" id="PS50181"/>
    </source>
</evidence>
<dbReference type="SUPFAM" id="SSF81383">
    <property type="entry name" value="F-box domain"/>
    <property type="match status" value="1"/>
</dbReference>
<dbReference type="InterPro" id="IPR055357">
    <property type="entry name" value="LRR_At1g61320_AtMIF1"/>
</dbReference>
<evidence type="ECO:0000313" key="2">
    <source>
        <dbReference type="EMBL" id="KAG8379019.1"/>
    </source>
</evidence>
<dbReference type="EMBL" id="WHWC01000007">
    <property type="protein sequence ID" value="KAG8379019.1"/>
    <property type="molecule type" value="Genomic_DNA"/>
</dbReference>
<comment type="caution">
    <text evidence="2">The sequence shown here is derived from an EMBL/GenBank/DDBJ whole genome shotgun (WGS) entry which is preliminary data.</text>
</comment>
<gene>
    <name evidence="2" type="ORF">BUALT_Bualt07G0044700</name>
</gene>
<accession>A0AAV6X7Y1</accession>